<accession>A3LPY1</accession>
<dbReference type="AlphaFoldDB" id="A3LPY1"/>
<dbReference type="PANTHER" id="PTHR44051">
    <property type="entry name" value="GLUTATHIONE S-TRANSFERASE-RELATED"/>
    <property type="match status" value="1"/>
</dbReference>
<dbReference type="InterPro" id="IPR040079">
    <property type="entry name" value="Glutathione_S-Trfase"/>
</dbReference>
<dbReference type="RefSeq" id="XP_001383150.2">
    <property type="nucleotide sequence ID" value="XM_001383113.1"/>
</dbReference>
<dbReference type="KEGG" id="pic:PICST_56049"/>
<dbReference type="InterPro" id="IPR036249">
    <property type="entry name" value="Thioredoxin-like_sf"/>
</dbReference>
<evidence type="ECO:0000313" key="5">
    <source>
        <dbReference type="Proteomes" id="UP000002258"/>
    </source>
</evidence>
<dbReference type="eggNOG" id="KOG0867">
    <property type="taxonomic scope" value="Eukaryota"/>
</dbReference>
<dbReference type="Pfam" id="PF13409">
    <property type="entry name" value="GST_N_2"/>
    <property type="match status" value="1"/>
</dbReference>
<dbReference type="InParanoid" id="A3LPY1"/>
<dbReference type="SFLD" id="SFLDG00358">
    <property type="entry name" value="Main_(cytGST)"/>
    <property type="match status" value="1"/>
</dbReference>
<dbReference type="PANTHER" id="PTHR44051:SF9">
    <property type="entry name" value="GLUTATHIONE S-TRANSFERASE 1"/>
    <property type="match status" value="1"/>
</dbReference>
<reference evidence="4 5" key="1">
    <citation type="journal article" date="2007" name="Nat. Biotechnol.">
        <title>Genome sequence of the lignocellulose-bioconverting and xylose-fermenting yeast Pichia stipitis.</title>
        <authorList>
            <person name="Jeffries T.W."/>
            <person name="Grigoriev I.V."/>
            <person name="Grimwood J."/>
            <person name="Laplaza J.M."/>
            <person name="Aerts A."/>
            <person name="Salamov A."/>
            <person name="Schmutz J."/>
            <person name="Lindquist E."/>
            <person name="Dehal P."/>
            <person name="Shapiro H."/>
            <person name="Jin Y.S."/>
            <person name="Passoth V."/>
            <person name="Richardson P.M."/>
        </authorList>
    </citation>
    <scope>NUCLEOTIDE SEQUENCE [LARGE SCALE GENOMIC DNA]</scope>
    <source>
        <strain evidence="5">ATCC 58785 / CBS 6054 / NBRC 10063 / NRRL Y-11545</strain>
    </source>
</reference>
<dbReference type="SFLD" id="SFLDS00019">
    <property type="entry name" value="Glutathione_Transferase_(cytos"/>
    <property type="match status" value="1"/>
</dbReference>
<dbReference type="InterPro" id="IPR010987">
    <property type="entry name" value="Glutathione-S-Trfase_C-like"/>
</dbReference>
<dbReference type="GeneID" id="4837453"/>
<dbReference type="PROSITE" id="PS50404">
    <property type="entry name" value="GST_NTER"/>
    <property type="match status" value="1"/>
</dbReference>
<dbReference type="Gene3D" id="1.20.1050.10">
    <property type="match status" value="1"/>
</dbReference>
<dbReference type="HOGENOM" id="CLU_011226_15_2_1"/>
<dbReference type="EMBL" id="CP000496">
    <property type="protein sequence ID" value="ABN65121.2"/>
    <property type="molecule type" value="Genomic_DNA"/>
</dbReference>
<keyword evidence="4" id="KW-0808">Transferase</keyword>
<evidence type="ECO:0000259" key="3">
    <source>
        <dbReference type="PROSITE" id="PS50405"/>
    </source>
</evidence>
<dbReference type="Proteomes" id="UP000002258">
    <property type="component" value="Chromosome 2"/>
</dbReference>
<feature type="domain" description="GST N-terminal" evidence="2">
    <location>
        <begin position="6"/>
        <end position="94"/>
    </location>
</feature>
<organism evidence="4 5">
    <name type="scientific">Scheffersomyces stipitis (strain ATCC 58785 / CBS 6054 / NBRC 10063 / NRRL Y-11545)</name>
    <name type="common">Yeast</name>
    <name type="synonym">Pichia stipitis</name>
    <dbReference type="NCBI Taxonomy" id="322104"/>
    <lineage>
        <taxon>Eukaryota</taxon>
        <taxon>Fungi</taxon>
        <taxon>Dikarya</taxon>
        <taxon>Ascomycota</taxon>
        <taxon>Saccharomycotina</taxon>
        <taxon>Pichiomycetes</taxon>
        <taxon>Debaryomycetaceae</taxon>
        <taxon>Scheffersomyces</taxon>
    </lineage>
</organism>
<evidence type="ECO:0000259" key="2">
    <source>
        <dbReference type="PROSITE" id="PS50404"/>
    </source>
</evidence>
<feature type="domain" description="GST C-terminal" evidence="3">
    <location>
        <begin position="100"/>
        <end position="256"/>
    </location>
</feature>
<dbReference type="InterPro" id="IPR004045">
    <property type="entry name" value="Glutathione_S-Trfase_N"/>
</dbReference>
<dbReference type="FunCoup" id="A3LPY1">
    <property type="interactions" value="112"/>
</dbReference>
<gene>
    <name evidence="4" type="primary">GST3</name>
    <name evidence="4" type="ORF">PICST_56049</name>
</gene>
<evidence type="ECO:0000313" key="4">
    <source>
        <dbReference type="EMBL" id="ABN65121.2"/>
    </source>
</evidence>
<name>A3LPY1_PICST</name>
<comment type="similarity">
    <text evidence="1">Belongs to the GST superfamily.</text>
</comment>
<dbReference type="Gene3D" id="3.40.30.10">
    <property type="entry name" value="Glutaredoxin"/>
    <property type="match status" value="1"/>
</dbReference>
<proteinExistence type="inferred from homology"/>
<evidence type="ECO:0000256" key="1">
    <source>
        <dbReference type="ARBA" id="ARBA00007409"/>
    </source>
</evidence>
<keyword evidence="5" id="KW-1185">Reference proteome</keyword>
<dbReference type="STRING" id="322104.A3LPY1"/>
<protein>
    <submittedName>
        <fullName evidence="4">Glutathione S-transferase</fullName>
    </submittedName>
</protein>
<dbReference type="Pfam" id="PF14497">
    <property type="entry name" value="GST_C_3"/>
    <property type="match status" value="1"/>
</dbReference>
<sequence>MPSAVRDKFILYWLDQSRAHRVLWLLELLELDYEVRIYLRHPATWRGPKELFEVHPTGKVPILEIVYADGSEPLIIAETGHIMQYVVQNYDFNKVLTPKTPKQQFEVDYYLHFSEGSIQPIQITLLINSVAKSIAPFGLKKVTKLVSKGMNNGYYLHEWRLFMDVLDKALAKNGTGFFVGDKLSAADVILSFPVYENVFDNLEGVKEITGEKRDIRKMYPHLARWADMVATHPLYVKVTDMMDVKVDDLIANNPHFTYDMGKGEH</sequence>
<dbReference type="SUPFAM" id="SSF47616">
    <property type="entry name" value="GST C-terminal domain-like"/>
    <property type="match status" value="1"/>
</dbReference>
<dbReference type="OrthoDB" id="2098326at2759"/>
<dbReference type="PROSITE" id="PS50405">
    <property type="entry name" value="GST_CTER"/>
    <property type="match status" value="1"/>
</dbReference>
<dbReference type="InterPro" id="IPR036282">
    <property type="entry name" value="Glutathione-S-Trfase_C_sf"/>
</dbReference>
<dbReference type="GO" id="GO:0016740">
    <property type="term" value="F:transferase activity"/>
    <property type="evidence" value="ECO:0007669"/>
    <property type="project" value="UniProtKB-KW"/>
</dbReference>
<dbReference type="SUPFAM" id="SSF52833">
    <property type="entry name" value="Thioredoxin-like"/>
    <property type="match status" value="1"/>
</dbReference>
<dbReference type="InterPro" id="IPR004046">
    <property type="entry name" value="GST_C"/>
</dbReference>
<dbReference type="OMA" id="DVQMSFP"/>